<evidence type="ECO:0000259" key="1">
    <source>
        <dbReference type="Pfam" id="PF01738"/>
    </source>
</evidence>
<dbReference type="GO" id="GO:0016787">
    <property type="term" value="F:hydrolase activity"/>
    <property type="evidence" value="ECO:0007669"/>
    <property type="project" value="InterPro"/>
</dbReference>
<feature type="domain" description="Dienelactone hydrolase" evidence="1">
    <location>
        <begin position="183"/>
        <end position="257"/>
    </location>
</feature>
<dbReference type="Pfam" id="PF01738">
    <property type="entry name" value="DLH"/>
    <property type="match status" value="2"/>
</dbReference>
<dbReference type="SUPFAM" id="SSF53474">
    <property type="entry name" value="alpha/beta-Hydrolases"/>
    <property type="match status" value="1"/>
</dbReference>
<gene>
    <name evidence="2" type="ORF">BUALT_Bualt13G0011200</name>
</gene>
<evidence type="ECO:0000313" key="2">
    <source>
        <dbReference type="EMBL" id="KAG8370706.1"/>
    </source>
</evidence>
<name>A0AAV6WHU5_9LAMI</name>
<reference evidence="2" key="1">
    <citation type="submission" date="2019-10" db="EMBL/GenBank/DDBJ databases">
        <authorList>
            <person name="Zhang R."/>
            <person name="Pan Y."/>
            <person name="Wang J."/>
            <person name="Ma R."/>
            <person name="Yu S."/>
        </authorList>
    </citation>
    <scope>NUCLEOTIDE SEQUENCE</scope>
    <source>
        <strain evidence="2">LA-IB0</strain>
        <tissue evidence="2">Leaf</tissue>
    </source>
</reference>
<dbReference type="PANTHER" id="PTHR17630:SF44">
    <property type="entry name" value="PROTEIN AIM2"/>
    <property type="match status" value="1"/>
</dbReference>
<dbReference type="InterPro" id="IPR029058">
    <property type="entry name" value="AB_hydrolase_fold"/>
</dbReference>
<dbReference type="InterPro" id="IPR002925">
    <property type="entry name" value="Dienelactn_hydro"/>
</dbReference>
<protein>
    <recommendedName>
        <fullName evidence="1">Dienelactone hydrolase domain-containing protein</fullName>
    </recommendedName>
</protein>
<feature type="domain" description="Dienelactone hydrolase" evidence="1">
    <location>
        <begin position="84"/>
        <end position="182"/>
    </location>
</feature>
<proteinExistence type="predicted"/>
<keyword evidence="3" id="KW-1185">Reference proteome</keyword>
<comment type="caution">
    <text evidence="2">The sequence shown here is derived from an EMBL/GenBank/DDBJ whole genome shotgun (WGS) entry which is preliminary data.</text>
</comment>
<accession>A0AAV6WHU5</accession>
<dbReference type="PANTHER" id="PTHR17630">
    <property type="entry name" value="DIENELACTONE HYDROLASE"/>
    <property type="match status" value="1"/>
</dbReference>
<dbReference type="EMBL" id="WHWC01000013">
    <property type="protein sequence ID" value="KAG8370706.1"/>
    <property type="molecule type" value="Genomic_DNA"/>
</dbReference>
<dbReference type="Proteomes" id="UP000826271">
    <property type="component" value="Unassembled WGS sequence"/>
</dbReference>
<evidence type="ECO:0000313" key="3">
    <source>
        <dbReference type="Proteomes" id="UP000826271"/>
    </source>
</evidence>
<dbReference type="AlphaFoldDB" id="A0AAV6WHU5"/>
<organism evidence="2 3">
    <name type="scientific">Buddleja alternifolia</name>
    <dbReference type="NCBI Taxonomy" id="168488"/>
    <lineage>
        <taxon>Eukaryota</taxon>
        <taxon>Viridiplantae</taxon>
        <taxon>Streptophyta</taxon>
        <taxon>Embryophyta</taxon>
        <taxon>Tracheophyta</taxon>
        <taxon>Spermatophyta</taxon>
        <taxon>Magnoliopsida</taxon>
        <taxon>eudicotyledons</taxon>
        <taxon>Gunneridae</taxon>
        <taxon>Pentapetalae</taxon>
        <taxon>asterids</taxon>
        <taxon>lamiids</taxon>
        <taxon>Lamiales</taxon>
        <taxon>Scrophulariaceae</taxon>
        <taxon>Buddlejeae</taxon>
        <taxon>Buddleja</taxon>
    </lineage>
</organism>
<sequence>MAISKGDLGVAKAIFVICISIALLLTVNAVNCTPHGGRHLLYSEAISAVVKSEAKVEVKINDTNKSDPGCGKEVGSVVKIGGLKSYVSGPSHSKYAVVLASDVFGYEVPNLRKIADKVGAAGYYAVVPDFFYGDAFNSSIKNLTEWRAQHPAAKAFKASKPVIKALKRKGISAIAAAGFCYGDVKVPVEILGGANDVGVSPTVIKKYEEILSSRPEIPRFVKIFPGVGHGWTTRYNSTTEKAAEEAHQDLLNWVNKYIKHKKKA</sequence>
<dbReference type="Gene3D" id="3.40.50.1820">
    <property type="entry name" value="alpha/beta hydrolase"/>
    <property type="match status" value="2"/>
</dbReference>